<comment type="caution">
    <text evidence="6">The sequence shown here is derived from an EMBL/GenBank/DDBJ whole genome shotgun (WGS) entry which is preliminary data.</text>
</comment>
<dbReference type="Proteomes" id="UP000251314">
    <property type="component" value="Unassembled WGS sequence"/>
</dbReference>
<dbReference type="AlphaFoldDB" id="A0A329SWE2"/>
<keyword evidence="7" id="KW-1185">Reference proteome</keyword>
<proteinExistence type="predicted"/>
<feature type="region of interest" description="Disordered" evidence="1">
    <location>
        <begin position="25"/>
        <end position="45"/>
    </location>
</feature>
<evidence type="ECO:0000313" key="7">
    <source>
        <dbReference type="Proteomes" id="UP000251314"/>
    </source>
</evidence>
<evidence type="ECO:0000313" key="4">
    <source>
        <dbReference type="EMBL" id="KAG3212228.1"/>
    </source>
</evidence>
<evidence type="ECO:0000313" key="2">
    <source>
        <dbReference type="EMBL" id="KAG2900575.1"/>
    </source>
</evidence>
<evidence type="ECO:0000256" key="1">
    <source>
        <dbReference type="SAM" id="MobiDB-lite"/>
    </source>
</evidence>
<dbReference type="Proteomes" id="UP000760860">
    <property type="component" value="Unassembled WGS sequence"/>
</dbReference>
<gene>
    <name evidence="5" type="ORF">JG687_00016712</name>
    <name evidence="6" type="ORF">PC110_g2792</name>
    <name evidence="2" type="ORF">PC115_g16153</name>
    <name evidence="3" type="ORF">PC117_g18579</name>
    <name evidence="4" type="ORF">PC129_g16810</name>
</gene>
<dbReference type="Proteomes" id="UP000736787">
    <property type="component" value="Unassembled WGS sequence"/>
</dbReference>
<evidence type="ECO:0000313" key="3">
    <source>
        <dbReference type="EMBL" id="KAG2913470.1"/>
    </source>
</evidence>
<evidence type="ECO:0000313" key="6">
    <source>
        <dbReference type="EMBL" id="RAW40980.1"/>
    </source>
</evidence>
<accession>A0A329SWE2</accession>
<dbReference type="EMBL" id="MJFZ01000038">
    <property type="protein sequence ID" value="RAW40980.1"/>
    <property type="molecule type" value="Genomic_DNA"/>
</dbReference>
<dbReference type="OrthoDB" id="10269891at2759"/>
<feature type="region of interest" description="Disordered" evidence="1">
    <location>
        <begin position="83"/>
        <end position="114"/>
    </location>
</feature>
<dbReference type="VEuPathDB" id="FungiDB:PC110_g2792"/>
<dbReference type="EMBL" id="RCMV01000862">
    <property type="protein sequence ID" value="KAG3212228.1"/>
    <property type="molecule type" value="Genomic_DNA"/>
</dbReference>
<reference evidence="6 7" key="1">
    <citation type="submission" date="2018-01" db="EMBL/GenBank/DDBJ databases">
        <title>Draft genome of the strawberry crown rot pathogen Phytophthora cactorum.</title>
        <authorList>
            <person name="Armitage A.D."/>
            <person name="Lysoe E."/>
            <person name="Nellist C.F."/>
            <person name="Harrison R.J."/>
            <person name="Brurberg M.B."/>
        </authorList>
    </citation>
    <scope>NUCLEOTIDE SEQUENCE [LARGE SCALE GENOMIC DNA]</scope>
    <source>
        <strain evidence="6 7">10300</strain>
    </source>
</reference>
<dbReference type="EMBL" id="JAENGZ010001743">
    <property type="protein sequence ID" value="KAG6946434.1"/>
    <property type="molecule type" value="Genomic_DNA"/>
</dbReference>
<dbReference type="Proteomes" id="UP000774804">
    <property type="component" value="Unassembled WGS sequence"/>
</dbReference>
<dbReference type="EMBL" id="RCMK01000757">
    <property type="protein sequence ID" value="KAG2913470.1"/>
    <property type="molecule type" value="Genomic_DNA"/>
</dbReference>
<reference evidence="2" key="2">
    <citation type="submission" date="2018-10" db="EMBL/GenBank/DDBJ databases">
        <title>Effector identification in a new, highly contiguous assembly of the strawberry crown rot pathogen Phytophthora cactorum.</title>
        <authorList>
            <person name="Armitage A.D."/>
            <person name="Nellist C.F."/>
            <person name="Bates H."/>
            <person name="Vickerstaff R.J."/>
            <person name="Harrison R.J."/>
        </authorList>
    </citation>
    <scope>NUCLEOTIDE SEQUENCE</scope>
    <source>
        <strain evidence="2">4032</strain>
        <strain evidence="3">4040</strain>
        <strain evidence="4">P421</strain>
    </source>
</reference>
<name>A0A329SWE2_9STRA</name>
<dbReference type="EMBL" id="RCMI01000692">
    <property type="protein sequence ID" value="KAG2900575.1"/>
    <property type="molecule type" value="Genomic_DNA"/>
</dbReference>
<evidence type="ECO:0000313" key="5">
    <source>
        <dbReference type="EMBL" id="KAG6946434.1"/>
    </source>
</evidence>
<dbReference type="Proteomes" id="UP000688947">
    <property type="component" value="Unassembled WGS sequence"/>
</dbReference>
<sequence length="114" mass="12279">MNKLPENEVYVTGNMNQERFSFWTERESGSPGALATPGDPEDLGARVDSEEQRNKGYFGGAGEGTPVAKARLSEIHIGDCVEEDKDDFTSPGFEDADIDVKGSAMGDKYGKSAV</sequence>
<protein>
    <submittedName>
        <fullName evidence="6">Uncharacterized protein</fullName>
    </submittedName>
</protein>
<reference evidence="5" key="3">
    <citation type="submission" date="2021-01" db="EMBL/GenBank/DDBJ databases">
        <title>Phytophthora aleatoria, a newly-described species from Pinus radiata is distinct from Phytophthora cactorum isolates based on comparative genomics.</title>
        <authorList>
            <person name="Mcdougal R."/>
            <person name="Panda P."/>
            <person name="Williams N."/>
            <person name="Studholme D.J."/>
        </authorList>
    </citation>
    <scope>NUCLEOTIDE SEQUENCE</scope>
    <source>
        <strain evidence="5">NZFS 3830</strain>
    </source>
</reference>
<organism evidence="6 7">
    <name type="scientific">Phytophthora cactorum</name>
    <dbReference type="NCBI Taxonomy" id="29920"/>
    <lineage>
        <taxon>Eukaryota</taxon>
        <taxon>Sar</taxon>
        <taxon>Stramenopiles</taxon>
        <taxon>Oomycota</taxon>
        <taxon>Peronosporomycetes</taxon>
        <taxon>Peronosporales</taxon>
        <taxon>Peronosporaceae</taxon>
        <taxon>Phytophthora</taxon>
    </lineage>
</organism>